<keyword evidence="1" id="KW-0880">Kelch repeat</keyword>
<dbReference type="Proteomes" id="UP000032142">
    <property type="component" value="Unassembled WGS sequence"/>
</dbReference>
<keyword evidence="2" id="KW-0677">Repeat</keyword>
<dbReference type="EMBL" id="KN409333">
    <property type="protein sequence ID" value="KHG17908.1"/>
    <property type="molecule type" value="Genomic_DNA"/>
</dbReference>
<dbReference type="SMART" id="SM00612">
    <property type="entry name" value="Kelch"/>
    <property type="match status" value="3"/>
</dbReference>
<proteinExistence type="predicted"/>
<dbReference type="InterPro" id="IPR006652">
    <property type="entry name" value="Kelch_1"/>
</dbReference>
<sequence length="505" mass="56229">MRFLSLKKGEREFGGSVFVEISVSERILSDFDSLKGLVVYCTFSQMVFRDLLKQPKMKVEGVEHESPVMAGLQSHVSLQLPLPSNQNLRISQDDWHLLAYLLLAHKTNTKGYGQGLLDKEVRALTFGYMGLNGKKPIIVARSGENHGGQSSDNSLLPGLNDDMALDILAWSSRSNYPNLACLNRKFRSLIGSGYLYKLRRQLGIIEHWVYLACNMMPWEAFDPMRQKWMRLPRIPCDDCFTCADKESLAVGSELLVFGRELSGFAIWMYSLVTHDWSKCPLMNLPRCLFGSSSLGELAIVAGGSDKNGNVLQSAELYNSDVGTWQTLPDMNFPRKLCSGFFMDGKFYVIGGMSSHTDCLTCGEEYNIETRSWRRIENMYPGRDAGTFHPAMRSPPLVAVVNNQLYSADQATNEVKKYDKVNNSWSVVKRLPVRADSSYGWGLAFKACGNSLLVIGAGGNGGHDDGVIVLHSWDPEEGNRDGQEWNVLAVKARAGAFVYNCAVMGC</sequence>
<organism evidence="3 4">
    <name type="scientific">Gossypium arboreum</name>
    <name type="common">Tree cotton</name>
    <name type="synonym">Gossypium nanking</name>
    <dbReference type="NCBI Taxonomy" id="29729"/>
    <lineage>
        <taxon>Eukaryota</taxon>
        <taxon>Viridiplantae</taxon>
        <taxon>Streptophyta</taxon>
        <taxon>Embryophyta</taxon>
        <taxon>Tracheophyta</taxon>
        <taxon>Spermatophyta</taxon>
        <taxon>Magnoliopsida</taxon>
        <taxon>eudicotyledons</taxon>
        <taxon>Gunneridae</taxon>
        <taxon>Pentapetalae</taxon>
        <taxon>rosids</taxon>
        <taxon>malvids</taxon>
        <taxon>Malvales</taxon>
        <taxon>Malvaceae</taxon>
        <taxon>Malvoideae</taxon>
        <taxon>Gossypium</taxon>
    </lineage>
</organism>
<evidence type="ECO:0000256" key="2">
    <source>
        <dbReference type="ARBA" id="ARBA00022737"/>
    </source>
</evidence>
<protein>
    <recommendedName>
        <fullName evidence="5">F-box/kelch-repeat protein At5g60570-like</fullName>
    </recommendedName>
</protein>
<evidence type="ECO:0000313" key="3">
    <source>
        <dbReference type="EMBL" id="KHG17908.1"/>
    </source>
</evidence>
<dbReference type="Gene3D" id="2.120.10.80">
    <property type="entry name" value="Kelch-type beta propeller"/>
    <property type="match status" value="1"/>
</dbReference>
<accession>A0A0B0NTS4</accession>
<dbReference type="FunFam" id="2.120.10.80:FF:000007">
    <property type="entry name" value="F-box/kelch-repeat protein SKIP11"/>
    <property type="match status" value="1"/>
</dbReference>
<reference evidence="4" key="1">
    <citation type="submission" date="2014-09" db="EMBL/GenBank/DDBJ databases">
        <authorList>
            <person name="Mudge J."/>
            <person name="Ramaraj T."/>
            <person name="Lindquist I.E."/>
            <person name="Bharti A.K."/>
            <person name="Sundararajan A."/>
            <person name="Cameron C.T."/>
            <person name="Woodward J.E."/>
            <person name="May G.D."/>
            <person name="Brubaker C."/>
            <person name="Broadhvest J."/>
            <person name="Wilkins T.A."/>
        </authorList>
    </citation>
    <scope>NUCLEOTIDE SEQUENCE</scope>
    <source>
        <strain evidence="4">cv. AKA8401</strain>
    </source>
</reference>
<gene>
    <name evidence="3" type="ORF">F383_22040</name>
</gene>
<dbReference type="PANTHER" id="PTHR46122:SF6">
    <property type="entry name" value="OS04G0619300 PROTEIN"/>
    <property type="match status" value="1"/>
</dbReference>
<evidence type="ECO:0008006" key="5">
    <source>
        <dbReference type="Google" id="ProtNLM"/>
    </source>
</evidence>
<dbReference type="GO" id="GO:0005634">
    <property type="term" value="C:nucleus"/>
    <property type="evidence" value="ECO:0007669"/>
    <property type="project" value="TreeGrafter"/>
</dbReference>
<keyword evidence="4" id="KW-1185">Reference proteome</keyword>
<dbReference type="AlphaFoldDB" id="A0A0B0NTS4"/>
<dbReference type="PANTHER" id="PTHR46122">
    <property type="entry name" value="GALACTOSE OXIDASE/KELCH REPEAT PROTEIN-RELATED"/>
    <property type="match status" value="1"/>
</dbReference>
<name>A0A0B0NTS4_GOSAR</name>
<dbReference type="InterPro" id="IPR015915">
    <property type="entry name" value="Kelch-typ_b-propeller"/>
</dbReference>
<dbReference type="Pfam" id="PF01344">
    <property type="entry name" value="Kelch_1"/>
    <property type="match status" value="2"/>
</dbReference>
<evidence type="ECO:0000256" key="1">
    <source>
        <dbReference type="ARBA" id="ARBA00022441"/>
    </source>
</evidence>
<dbReference type="InterPro" id="IPR052439">
    <property type="entry name" value="F-box/Kelch-repeat"/>
</dbReference>
<evidence type="ECO:0000313" key="4">
    <source>
        <dbReference type="Proteomes" id="UP000032142"/>
    </source>
</evidence>
<dbReference type="SUPFAM" id="SSF117281">
    <property type="entry name" value="Kelch motif"/>
    <property type="match status" value="1"/>
</dbReference>